<dbReference type="PANTHER" id="PTHR46573">
    <property type="entry name" value="WD REPEAT, SAM AND U-BOX DOMAIN-CONTAINING PROTEIN 1"/>
    <property type="match status" value="1"/>
</dbReference>
<reference evidence="6" key="1">
    <citation type="submission" date="2017-01" db="EMBL/GenBank/DDBJ databases">
        <title>Comparative genomics of anhydrobiosis in the tardigrade Hypsibius dujardini.</title>
        <authorList>
            <person name="Yoshida Y."/>
            <person name="Koutsovoulos G."/>
            <person name="Laetsch D."/>
            <person name="Stevens L."/>
            <person name="Kumar S."/>
            <person name="Horikawa D."/>
            <person name="Ishino K."/>
            <person name="Komine S."/>
            <person name="Tomita M."/>
            <person name="Blaxter M."/>
            <person name="Arakawa K."/>
        </authorList>
    </citation>
    <scope>NUCLEOTIDE SEQUENCE [LARGE SCALE GENOMIC DNA]</scope>
    <source>
        <strain evidence="6">Z151</strain>
    </source>
</reference>
<dbReference type="InterPro" id="IPR052085">
    <property type="entry name" value="WD-SAM-U-box"/>
</dbReference>
<dbReference type="Gene3D" id="3.30.40.10">
    <property type="entry name" value="Zinc/RING finger domain, C3HC4 (zinc finger)"/>
    <property type="match status" value="1"/>
</dbReference>
<keyword evidence="6" id="KW-1185">Reference proteome</keyword>
<feature type="repeat" description="WD" evidence="3">
    <location>
        <begin position="168"/>
        <end position="200"/>
    </location>
</feature>
<dbReference type="InterPro" id="IPR001680">
    <property type="entry name" value="WD40_rpt"/>
</dbReference>
<evidence type="ECO:0000313" key="6">
    <source>
        <dbReference type="Proteomes" id="UP000192578"/>
    </source>
</evidence>
<dbReference type="SMART" id="SM00504">
    <property type="entry name" value="Ubox"/>
    <property type="match status" value="1"/>
</dbReference>
<proteinExistence type="predicted"/>
<dbReference type="Gene3D" id="2.130.10.10">
    <property type="entry name" value="YVTN repeat-like/Quinoprotein amine dehydrogenase"/>
    <property type="match status" value="2"/>
</dbReference>
<dbReference type="Proteomes" id="UP000192578">
    <property type="component" value="Unassembled WGS sequence"/>
</dbReference>
<dbReference type="PANTHER" id="PTHR46573:SF1">
    <property type="entry name" value="WD REPEAT, SAM AND U-BOX DOMAIN-CONTAINING PROTEIN 1"/>
    <property type="match status" value="1"/>
</dbReference>
<evidence type="ECO:0000256" key="3">
    <source>
        <dbReference type="PROSITE-ProRule" id="PRU00221"/>
    </source>
</evidence>
<organism evidence="5 6">
    <name type="scientific">Hypsibius exemplaris</name>
    <name type="common">Freshwater tardigrade</name>
    <dbReference type="NCBI Taxonomy" id="2072580"/>
    <lineage>
        <taxon>Eukaryota</taxon>
        <taxon>Metazoa</taxon>
        <taxon>Ecdysozoa</taxon>
        <taxon>Tardigrada</taxon>
        <taxon>Eutardigrada</taxon>
        <taxon>Parachela</taxon>
        <taxon>Hypsibioidea</taxon>
        <taxon>Hypsibiidae</taxon>
        <taxon>Hypsibius</taxon>
    </lineage>
</organism>
<dbReference type="PROSITE" id="PS51698">
    <property type="entry name" value="U_BOX"/>
    <property type="match status" value="1"/>
</dbReference>
<evidence type="ECO:0000256" key="1">
    <source>
        <dbReference type="ARBA" id="ARBA00022574"/>
    </source>
</evidence>
<dbReference type="GO" id="GO:0004842">
    <property type="term" value="F:ubiquitin-protein transferase activity"/>
    <property type="evidence" value="ECO:0007669"/>
    <property type="project" value="InterPro"/>
</dbReference>
<evidence type="ECO:0000256" key="2">
    <source>
        <dbReference type="ARBA" id="ARBA00022737"/>
    </source>
</evidence>
<feature type="repeat" description="WD" evidence="3">
    <location>
        <begin position="29"/>
        <end position="59"/>
    </location>
</feature>
<evidence type="ECO:0000313" key="5">
    <source>
        <dbReference type="EMBL" id="OQV24293.1"/>
    </source>
</evidence>
<dbReference type="Pfam" id="PF04564">
    <property type="entry name" value="U-box"/>
    <property type="match status" value="1"/>
</dbReference>
<dbReference type="GO" id="GO:0016567">
    <property type="term" value="P:protein ubiquitination"/>
    <property type="evidence" value="ECO:0007669"/>
    <property type="project" value="InterPro"/>
</dbReference>
<feature type="repeat" description="WD" evidence="3">
    <location>
        <begin position="78"/>
        <end position="119"/>
    </location>
</feature>
<dbReference type="PROSITE" id="PS50294">
    <property type="entry name" value="WD_REPEATS_REGION"/>
    <property type="match status" value="4"/>
</dbReference>
<feature type="domain" description="U-box" evidence="4">
    <location>
        <begin position="390"/>
        <end position="463"/>
    </location>
</feature>
<keyword evidence="2" id="KW-0677">Repeat</keyword>
<dbReference type="SUPFAM" id="SSF50978">
    <property type="entry name" value="WD40 repeat-like"/>
    <property type="match status" value="1"/>
</dbReference>
<dbReference type="OrthoDB" id="10064100at2759"/>
<dbReference type="InterPro" id="IPR020472">
    <property type="entry name" value="WD40_PAC1"/>
</dbReference>
<dbReference type="InterPro" id="IPR013083">
    <property type="entry name" value="Znf_RING/FYVE/PHD"/>
</dbReference>
<dbReference type="CDD" id="cd16655">
    <property type="entry name" value="RING-Ubox_WDSUB1-like"/>
    <property type="match status" value="1"/>
</dbReference>
<name>A0A1W0X9X7_HYPEX</name>
<dbReference type="PROSITE" id="PS50082">
    <property type="entry name" value="WD_REPEATS_2"/>
    <property type="match status" value="4"/>
</dbReference>
<protein>
    <submittedName>
        <fullName evidence="5">WD repeat, SAM and U-box domain-containing protein 1</fullName>
    </submittedName>
</protein>
<gene>
    <name evidence="5" type="ORF">BV898_01833</name>
</gene>
<dbReference type="InterPro" id="IPR015943">
    <property type="entry name" value="WD40/YVTN_repeat-like_dom_sf"/>
</dbReference>
<dbReference type="InterPro" id="IPR003613">
    <property type="entry name" value="Ubox_domain"/>
</dbReference>
<accession>A0A1W0X9X7</accession>
<sequence>MNGHGKVPGGGGGGAADGAPLRLKVVSSFKAHANDVTSVQWTGNVMASGSADKTIRVWKTGGRSAGQVELHEMSYSPMREHYYHVQCLHFSSFGNTLATCATDGKVVLWDTLTGSQITAANFPLPALMALRCCRISSDSRLVAAGGDGDAVALWSFDRTQGLTLLKVFHGHEATITCVCFSHDGAFLLSGSSGADIRVWDCRGLQDHALCVWRDAHDLGCTCMDMAAYRVSISNGDAAFHVATGGYDNTIKLWHLIAGKSAGDRSSSSAKFLPGGAPLLGHSADICSVRFANQTKLLISCSSDRTFIVWDPIRSCALKRVGPLTKYARSCCFSSDDQYVMAGFSGGLVGFWKILTDGEEDSAVQSITVGRDSTMMNAGRAVPFQFLDDTNAPEEFLCPITQEIMREPVVAEDGKSYEKAAISLWFQKHDTSPHTNLPVRSKVVLLNLNLKALISKWSLLQERTASEA</sequence>
<dbReference type="InterPro" id="IPR036322">
    <property type="entry name" value="WD40_repeat_dom_sf"/>
</dbReference>
<dbReference type="SMART" id="SM00320">
    <property type="entry name" value="WD40"/>
    <property type="match status" value="7"/>
</dbReference>
<feature type="repeat" description="WD" evidence="3">
    <location>
        <begin position="278"/>
        <end position="310"/>
    </location>
</feature>
<dbReference type="EMBL" id="MTYJ01000007">
    <property type="protein sequence ID" value="OQV24293.1"/>
    <property type="molecule type" value="Genomic_DNA"/>
</dbReference>
<dbReference type="CDD" id="cd00200">
    <property type="entry name" value="WD40"/>
    <property type="match status" value="1"/>
</dbReference>
<dbReference type="SUPFAM" id="SSF57850">
    <property type="entry name" value="RING/U-box"/>
    <property type="match status" value="1"/>
</dbReference>
<dbReference type="AlphaFoldDB" id="A0A1W0X9X7"/>
<comment type="caution">
    <text evidence="5">The sequence shown here is derived from an EMBL/GenBank/DDBJ whole genome shotgun (WGS) entry which is preliminary data.</text>
</comment>
<dbReference type="PRINTS" id="PR00320">
    <property type="entry name" value="GPROTEINBRPT"/>
</dbReference>
<keyword evidence="1 3" id="KW-0853">WD repeat</keyword>
<dbReference type="Pfam" id="PF00400">
    <property type="entry name" value="WD40"/>
    <property type="match status" value="5"/>
</dbReference>
<evidence type="ECO:0000259" key="4">
    <source>
        <dbReference type="PROSITE" id="PS51698"/>
    </source>
</evidence>